<feature type="transmembrane region" description="Helical" evidence="1">
    <location>
        <begin position="166"/>
        <end position="185"/>
    </location>
</feature>
<evidence type="ECO:0000256" key="1">
    <source>
        <dbReference type="SAM" id="Phobius"/>
    </source>
</evidence>
<dbReference type="PANTHER" id="PTHR23518:SF2">
    <property type="entry name" value="MAJOR FACILITATOR SUPERFAMILY TRANSPORTER"/>
    <property type="match status" value="1"/>
</dbReference>
<feature type="transmembrane region" description="Helical" evidence="1">
    <location>
        <begin position="244"/>
        <end position="265"/>
    </location>
</feature>
<keyword evidence="1" id="KW-0472">Membrane</keyword>
<sequence>MSKHRWLFAWGLGSIAAGVASLLVPLYVVQLGGDPFELGLLGAVAAFIGTPGAIVWGRLADRTSNSRGIILFSLGGVGVLLGVMPLFSSIPALIVANALLWLVFAAAGPVLTLLVVADSPEREWNREIALLNTYQGYGWAGGLLLGICWSLTVGRQFTPAFTQQSLFVFSGSTALLAAVLFGRWMPAPSRRQLDRIDPERVARILSIGRRGIRGATFVFNPNRLYWSTRTLHPKRLASKFTATLAVYFLGVVLFFVGFSAFFAPLPPVPHRRWVLLGSRVRSLSRLQPRRGGVLHRCGEAQ</sequence>
<dbReference type="PANTHER" id="PTHR23518">
    <property type="entry name" value="C-METHYLTRANSFERASE"/>
    <property type="match status" value="1"/>
</dbReference>
<feature type="transmembrane region" description="Helical" evidence="1">
    <location>
        <begin position="69"/>
        <end position="87"/>
    </location>
</feature>
<dbReference type="STRING" id="43928.SAMN05443636_2073"/>
<keyword evidence="3" id="KW-1185">Reference proteome</keyword>
<evidence type="ECO:0000313" key="2">
    <source>
        <dbReference type="EMBL" id="SHH21899.1"/>
    </source>
</evidence>
<evidence type="ECO:0000313" key="3">
    <source>
        <dbReference type="Proteomes" id="UP000184357"/>
    </source>
</evidence>
<dbReference type="SUPFAM" id="SSF103473">
    <property type="entry name" value="MFS general substrate transporter"/>
    <property type="match status" value="1"/>
</dbReference>
<dbReference type="Proteomes" id="UP000184357">
    <property type="component" value="Unassembled WGS sequence"/>
</dbReference>
<dbReference type="GO" id="GO:0022857">
    <property type="term" value="F:transmembrane transporter activity"/>
    <property type="evidence" value="ECO:0007669"/>
    <property type="project" value="InterPro"/>
</dbReference>
<feature type="transmembrane region" description="Helical" evidence="1">
    <location>
        <begin position="40"/>
        <end position="57"/>
    </location>
</feature>
<protein>
    <submittedName>
        <fullName evidence="2">Major Facilitator Superfamily protein</fullName>
    </submittedName>
</protein>
<name>A0A1M5R796_9EURY</name>
<dbReference type="AlphaFoldDB" id="A0A1M5R796"/>
<feature type="transmembrane region" description="Helical" evidence="1">
    <location>
        <begin position="7"/>
        <end position="28"/>
    </location>
</feature>
<feature type="transmembrane region" description="Helical" evidence="1">
    <location>
        <begin position="93"/>
        <end position="116"/>
    </location>
</feature>
<proteinExistence type="predicted"/>
<dbReference type="InterPro" id="IPR036259">
    <property type="entry name" value="MFS_trans_sf"/>
</dbReference>
<dbReference type="Pfam" id="PF07690">
    <property type="entry name" value="MFS_1"/>
    <property type="match status" value="1"/>
</dbReference>
<keyword evidence="1" id="KW-0812">Transmembrane</keyword>
<dbReference type="EMBL" id="FQWV01000005">
    <property type="protein sequence ID" value="SHH21899.1"/>
    <property type="molecule type" value="Genomic_DNA"/>
</dbReference>
<gene>
    <name evidence="2" type="ORF">SAMN05443636_2073</name>
</gene>
<keyword evidence="1" id="KW-1133">Transmembrane helix</keyword>
<accession>A0A1M5R796</accession>
<organism evidence="2 3">
    <name type="scientific">Halobaculum gomorrense</name>
    <dbReference type="NCBI Taxonomy" id="43928"/>
    <lineage>
        <taxon>Archaea</taxon>
        <taxon>Methanobacteriati</taxon>
        <taxon>Methanobacteriota</taxon>
        <taxon>Stenosarchaea group</taxon>
        <taxon>Halobacteria</taxon>
        <taxon>Halobacteriales</taxon>
        <taxon>Haloferacaceae</taxon>
        <taxon>Halobaculum</taxon>
    </lineage>
</organism>
<reference evidence="2 3" key="1">
    <citation type="submission" date="2016-11" db="EMBL/GenBank/DDBJ databases">
        <authorList>
            <person name="Jaros S."/>
            <person name="Januszkiewicz K."/>
            <person name="Wedrychowicz H."/>
        </authorList>
    </citation>
    <scope>NUCLEOTIDE SEQUENCE [LARGE SCALE GENOMIC DNA]</scope>
    <source>
        <strain evidence="2 3">DSM 9297</strain>
    </source>
</reference>
<dbReference type="InterPro" id="IPR011701">
    <property type="entry name" value="MFS"/>
</dbReference>
<dbReference type="RefSeq" id="WP_234972379.1">
    <property type="nucleotide sequence ID" value="NZ_FQWV01000005.1"/>
</dbReference>
<feature type="transmembrane region" description="Helical" evidence="1">
    <location>
        <begin position="137"/>
        <end position="154"/>
    </location>
</feature>
<dbReference type="Gene3D" id="1.20.1250.20">
    <property type="entry name" value="MFS general substrate transporter like domains"/>
    <property type="match status" value="1"/>
</dbReference>